<reference evidence="2" key="1">
    <citation type="submission" date="2016-10" db="EMBL/GenBank/DDBJ databases">
        <authorList>
            <person name="Varghese N."/>
            <person name="Submissions S."/>
        </authorList>
    </citation>
    <scope>NUCLEOTIDE SEQUENCE [LARGE SCALE GENOMIC DNA]</scope>
    <source>
        <strain evidence="2">CGMCC 1.6199</strain>
    </source>
</reference>
<accession>A0A1G9PDM5</accession>
<dbReference type="EMBL" id="FNHF01000001">
    <property type="protein sequence ID" value="SDL96858.1"/>
    <property type="molecule type" value="Genomic_DNA"/>
</dbReference>
<proteinExistence type="predicted"/>
<organism evidence="1 2">
    <name type="scientific">Sediminibacillus halophilus</name>
    <dbReference type="NCBI Taxonomy" id="482461"/>
    <lineage>
        <taxon>Bacteria</taxon>
        <taxon>Bacillati</taxon>
        <taxon>Bacillota</taxon>
        <taxon>Bacilli</taxon>
        <taxon>Bacillales</taxon>
        <taxon>Bacillaceae</taxon>
        <taxon>Sediminibacillus</taxon>
    </lineage>
</organism>
<evidence type="ECO:0000313" key="1">
    <source>
        <dbReference type="EMBL" id="SDL96858.1"/>
    </source>
</evidence>
<keyword evidence="2" id="KW-1185">Reference proteome</keyword>
<dbReference type="Proteomes" id="UP000182347">
    <property type="component" value="Unassembled WGS sequence"/>
</dbReference>
<name>A0A1G9PDM5_9BACI</name>
<evidence type="ECO:0000313" key="2">
    <source>
        <dbReference type="Proteomes" id="UP000182347"/>
    </source>
</evidence>
<sequence>MKKWIFYCHFNTWELGQDYQIKRLKEKSAAKHPIPLWTFLDIENTLYFSFTLETVNPSPIGMSKDSNCG</sequence>
<dbReference type="AlphaFoldDB" id="A0A1G9PDM5"/>
<gene>
    <name evidence="1" type="ORF">SAMN05216244_1387</name>
</gene>
<protein>
    <submittedName>
        <fullName evidence="1">Uncharacterized protein</fullName>
    </submittedName>
</protein>